<dbReference type="InterPro" id="IPR005064">
    <property type="entry name" value="BUG"/>
</dbReference>
<keyword evidence="4" id="KW-1185">Reference proteome</keyword>
<dbReference type="Gene3D" id="3.40.190.150">
    <property type="entry name" value="Bordetella uptake gene, domain 1"/>
    <property type="match status" value="1"/>
</dbReference>
<dbReference type="KEGG" id="sgrg:L0C25_12215"/>
<dbReference type="PANTHER" id="PTHR42928:SF5">
    <property type="entry name" value="BLR1237 PROTEIN"/>
    <property type="match status" value="1"/>
</dbReference>
<feature type="chain" id="PRO_5041403998" evidence="2">
    <location>
        <begin position="24"/>
        <end position="332"/>
    </location>
</feature>
<keyword evidence="2" id="KW-0732">Signal</keyword>
<feature type="signal peptide" evidence="2">
    <location>
        <begin position="1"/>
        <end position="23"/>
    </location>
</feature>
<gene>
    <name evidence="3" type="ORF">L0C25_12215</name>
</gene>
<evidence type="ECO:0000256" key="1">
    <source>
        <dbReference type="ARBA" id="ARBA00006987"/>
    </source>
</evidence>
<dbReference type="CDD" id="cd07012">
    <property type="entry name" value="PBP2_Bug_TTT"/>
    <property type="match status" value="1"/>
</dbReference>
<dbReference type="PANTHER" id="PTHR42928">
    <property type="entry name" value="TRICARBOXYLATE-BINDING PROTEIN"/>
    <property type="match status" value="1"/>
</dbReference>
<dbReference type="Pfam" id="PF03401">
    <property type="entry name" value="TctC"/>
    <property type="match status" value="1"/>
</dbReference>
<accession>A0AA46TE34</accession>
<evidence type="ECO:0000256" key="2">
    <source>
        <dbReference type="SAM" id="SignalP"/>
    </source>
</evidence>
<comment type="similarity">
    <text evidence="1">Belongs to the UPF0065 (bug) family.</text>
</comment>
<evidence type="ECO:0000313" key="3">
    <source>
        <dbReference type="EMBL" id="UYM03321.1"/>
    </source>
</evidence>
<dbReference type="SUPFAM" id="SSF53850">
    <property type="entry name" value="Periplasmic binding protein-like II"/>
    <property type="match status" value="1"/>
</dbReference>
<protein>
    <submittedName>
        <fullName evidence="3">Tripartite tricarboxylate transporter substrate binding protein</fullName>
    </submittedName>
</protein>
<proteinExistence type="inferred from homology"/>
<dbReference type="AlphaFoldDB" id="A0AA46TE34"/>
<evidence type="ECO:0000313" key="4">
    <source>
        <dbReference type="Proteomes" id="UP001164390"/>
    </source>
</evidence>
<dbReference type="Proteomes" id="UP001164390">
    <property type="component" value="Chromosome"/>
</dbReference>
<dbReference type="InterPro" id="IPR042100">
    <property type="entry name" value="Bug_dom1"/>
</dbReference>
<organism evidence="3 4">
    <name type="scientific">Solicola gregarius</name>
    <dbReference type="NCBI Taxonomy" id="2908642"/>
    <lineage>
        <taxon>Bacteria</taxon>
        <taxon>Bacillati</taxon>
        <taxon>Actinomycetota</taxon>
        <taxon>Actinomycetes</taxon>
        <taxon>Propionibacteriales</taxon>
        <taxon>Nocardioidaceae</taxon>
        <taxon>Solicola</taxon>
    </lineage>
</organism>
<dbReference type="PIRSF" id="PIRSF017082">
    <property type="entry name" value="YflP"/>
    <property type="match status" value="1"/>
</dbReference>
<dbReference type="RefSeq" id="WP_271631927.1">
    <property type="nucleotide sequence ID" value="NZ_CP094970.1"/>
</dbReference>
<name>A0AA46TE34_9ACTN</name>
<dbReference type="EMBL" id="CP094970">
    <property type="protein sequence ID" value="UYM03321.1"/>
    <property type="molecule type" value="Genomic_DNA"/>
</dbReference>
<reference evidence="3" key="1">
    <citation type="submission" date="2022-01" db="EMBL/GenBank/DDBJ databases">
        <title>Nocardioidaceae gen. sp. A5X3R13.</title>
        <authorList>
            <person name="Lopez Marin M.A."/>
            <person name="Uhlik O."/>
        </authorList>
    </citation>
    <scope>NUCLEOTIDE SEQUENCE</scope>
    <source>
        <strain evidence="3">A5X3R13</strain>
    </source>
</reference>
<dbReference type="PROSITE" id="PS51257">
    <property type="entry name" value="PROKAR_LIPOPROTEIN"/>
    <property type="match status" value="1"/>
</dbReference>
<sequence length="332" mass="35050">MSRARTRVVASAGLSVALVAAVAACSTNTSSGGADGSATFRRPVEMVAPFGPGGGSDQVARAAAAQMESSIDTDVPVVNVPGATGSTGTTKMLSSRPGESMSIMIQDTFTTVPAGAASFSMDELTAVCRLQSMPSALMVRKDKYDDWKDLAADAKSQPGELTVATVGSNSVDDVVLAALEETQDTKFRAVPFSEPSERYAALLGGEVDALYEQLGDVREYLDSGDFVPVILLSKTPVEGYDDVPTAADIGLPEDVVLPQFRGIVVNADTETDVVDALSDACKDAVDSSEMQEFQKQVYADDDSYQNADDFQAFLDEQNELITAQLDKYGMSE</sequence>
<dbReference type="Gene3D" id="3.40.190.10">
    <property type="entry name" value="Periplasmic binding protein-like II"/>
    <property type="match status" value="1"/>
</dbReference>